<feature type="signal peptide" evidence="1">
    <location>
        <begin position="1"/>
        <end position="26"/>
    </location>
</feature>
<name>A0A679FRJ3_9BACL</name>
<dbReference type="EMBL" id="AP022557">
    <property type="protein sequence ID" value="BBW97679.1"/>
    <property type="molecule type" value="Genomic_DNA"/>
</dbReference>
<dbReference type="AlphaFoldDB" id="A0A679FRJ3"/>
<dbReference type="RefSeq" id="WP_033843022.1">
    <property type="nucleotide sequence ID" value="NZ_AP022557.1"/>
</dbReference>
<feature type="chain" id="PRO_5039685063" evidence="1">
    <location>
        <begin position="27"/>
        <end position="248"/>
    </location>
</feature>
<organism evidence="2 3">
    <name type="scientific">Geobacillus subterraneus</name>
    <dbReference type="NCBI Taxonomy" id="129338"/>
    <lineage>
        <taxon>Bacteria</taxon>
        <taxon>Bacillati</taxon>
        <taxon>Bacillota</taxon>
        <taxon>Bacilli</taxon>
        <taxon>Bacillales</taxon>
        <taxon>Anoxybacillaceae</taxon>
        <taxon>Geobacillus</taxon>
    </lineage>
</organism>
<evidence type="ECO:0000256" key="1">
    <source>
        <dbReference type="SAM" id="SignalP"/>
    </source>
</evidence>
<keyword evidence="1" id="KW-0732">Signal</keyword>
<keyword evidence="3" id="KW-1185">Reference proteome</keyword>
<evidence type="ECO:0000313" key="3">
    <source>
        <dbReference type="Proteomes" id="UP000501421"/>
    </source>
</evidence>
<protein>
    <submittedName>
        <fullName evidence="2">Uncharacterized protein</fullName>
    </submittedName>
</protein>
<reference evidence="3" key="1">
    <citation type="journal article" date="2020" name="Microbiol. Resour. Announc.">
        <title>Complete Genome Sequence of Geobacillus sp. Strain E55-1, Isolated from Mine Geyser in Japan.</title>
        <authorList>
            <person name="Miyazaki K."/>
            <person name="Hase E."/>
            <person name="Tokito N."/>
        </authorList>
    </citation>
    <scope>NUCLEOTIDE SEQUENCE [LARGE SCALE GENOMIC DNA]</scope>
    <source>
        <strain evidence="3">E55-1</strain>
    </source>
</reference>
<dbReference type="Proteomes" id="UP000501421">
    <property type="component" value="Chromosome"/>
</dbReference>
<accession>A0A679FRJ3</accession>
<gene>
    <name evidence="2" type="ORF">GsuE55_25120</name>
</gene>
<evidence type="ECO:0000313" key="2">
    <source>
        <dbReference type="EMBL" id="BBW97679.1"/>
    </source>
</evidence>
<proteinExistence type="predicted"/>
<sequence>MNITKKFLAVSALSAGILLSPFHAHDAQAKVWWNGMELVQGQIGKLTIVKDTELYKLQGEKKVYVKTLKAGGTYRIYTFKPGMLGLGGGYYVDRDARRVKYETPSKAKLNQVKIEQLFRGVKLGMSTSQVKKLETAKFLQREKADGTDTWVYSTSLFGYSTLLVYGFENEKLAFYGYSFDAGQKLGKDQLTAIYNHLKQQLITLFGNQYEQSDSDQGYPPRLAFHKNGLVIALSYDADGLAVTVTGEQ</sequence>